<dbReference type="SMART" id="SM00729">
    <property type="entry name" value="Elp3"/>
    <property type="match status" value="1"/>
</dbReference>
<dbReference type="SFLD" id="SFLDS00029">
    <property type="entry name" value="Radical_SAM"/>
    <property type="match status" value="1"/>
</dbReference>
<feature type="domain" description="Radical SAM core" evidence="3">
    <location>
        <begin position="1"/>
        <end position="235"/>
    </location>
</feature>
<dbReference type="SFLD" id="SFLDG01065">
    <property type="entry name" value="anaerobic_coproporphyrinogen-I"/>
    <property type="match status" value="1"/>
</dbReference>
<accession>A0A9D5P6T3</accession>
<dbReference type="Pfam" id="PF06969">
    <property type="entry name" value="HemN_C"/>
    <property type="match status" value="1"/>
</dbReference>
<dbReference type="InterPro" id="IPR010723">
    <property type="entry name" value="HemN_C"/>
</dbReference>
<gene>
    <name evidence="4" type="primary">hemW</name>
    <name evidence="4" type="ORF">E7101_13135</name>
</gene>
<name>A0A9D5P6T3_XYLRU</name>
<keyword evidence="2" id="KW-0004">4Fe-4S</keyword>
<keyword evidence="2" id="KW-0408">Iron</keyword>
<keyword evidence="2" id="KW-0411">Iron-sulfur</keyword>
<dbReference type="GO" id="GO:0051539">
    <property type="term" value="F:4 iron, 4 sulfur cluster binding"/>
    <property type="evidence" value="ECO:0007669"/>
    <property type="project" value="UniProtKB-UniRule"/>
</dbReference>
<evidence type="ECO:0000259" key="3">
    <source>
        <dbReference type="PROSITE" id="PS51918"/>
    </source>
</evidence>
<evidence type="ECO:0000256" key="2">
    <source>
        <dbReference type="RuleBase" id="RU364116"/>
    </source>
</evidence>
<keyword evidence="2" id="KW-0949">S-adenosyl-L-methionine</keyword>
<dbReference type="CDD" id="cd01335">
    <property type="entry name" value="Radical_SAM"/>
    <property type="match status" value="1"/>
</dbReference>
<dbReference type="GO" id="GO:0004109">
    <property type="term" value="F:coproporphyrinogen oxidase activity"/>
    <property type="evidence" value="ECO:0007669"/>
    <property type="project" value="InterPro"/>
</dbReference>
<dbReference type="GO" id="GO:0046872">
    <property type="term" value="F:metal ion binding"/>
    <property type="evidence" value="ECO:0007669"/>
    <property type="project" value="UniProtKB-UniRule"/>
</dbReference>
<evidence type="ECO:0000313" key="5">
    <source>
        <dbReference type="Proteomes" id="UP000806522"/>
    </source>
</evidence>
<dbReference type="InterPro" id="IPR007197">
    <property type="entry name" value="rSAM"/>
</dbReference>
<dbReference type="InterPro" id="IPR034505">
    <property type="entry name" value="Coproporphyrinogen-III_oxidase"/>
</dbReference>
<evidence type="ECO:0000313" key="4">
    <source>
        <dbReference type="EMBL" id="MBE6271869.1"/>
    </source>
</evidence>
<keyword evidence="2" id="KW-0963">Cytoplasm</keyword>
<comment type="function">
    <text evidence="2">Probably acts as a heme chaperone, transferring heme to an unknown acceptor. Binds one molecule of heme per monomer, possibly covalently. Binds 1 [4Fe-4S] cluster. The cluster is coordinated with 3 cysteines and an exchangeable S-adenosyl-L-methionine.</text>
</comment>
<comment type="subcellular location">
    <subcellularLocation>
        <location evidence="2">Cytoplasm</location>
    </subcellularLocation>
</comment>
<dbReference type="PANTHER" id="PTHR13932">
    <property type="entry name" value="COPROPORPHYRINIGEN III OXIDASE"/>
    <property type="match status" value="1"/>
</dbReference>
<reference evidence="4" key="1">
    <citation type="submission" date="2019-04" db="EMBL/GenBank/DDBJ databases">
        <title>Evolution of Biomass-Degrading Anaerobic Consortia Revealed by Metagenomics.</title>
        <authorList>
            <person name="Peng X."/>
        </authorList>
    </citation>
    <scope>NUCLEOTIDE SEQUENCE</scope>
    <source>
        <strain evidence="4">SIG140</strain>
    </source>
</reference>
<dbReference type="Proteomes" id="UP000806522">
    <property type="component" value="Unassembled WGS sequence"/>
</dbReference>
<dbReference type="GO" id="GO:0006779">
    <property type="term" value="P:porphyrin-containing compound biosynthetic process"/>
    <property type="evidence" value="ECO:0007669"/>
    <property type="project" value="InterPro"/>
</dbReference>
<dbReference type="AlphaFoldDB" id="A0A9D5P6T3"/>
<organism evidence="4 5">
    <name type="scientific">Xylanibacter ruminicola</name>
    <name type="common">Prevotella ruminicola</name>
    <dbReference type="NCBI Taxonomy" id="839"/>
    <lineage>
        <taxon>Bacteria</taxon>
        <taxon>Pseudomonadati</taxon>
        <taxon>Bacteroidota</taxon>
        <taxon>Bacteroidia</taxon>
        <taxon>Bacteroidales</taxon>
        <taxon>Prevotellaceae</taxon>
        <taxon>Xylanibacter</taxon>
    </lineage>
</organism>
<dbReference type="SUPFAM" id="SSF102114">
    <property type="entry name" value="Radical SAM enzymes"/>
    <property type="match status" value="1"/>
</dbReference>
<dbReference type="NCBIfam" id="TIGR00539">
    <property type="entry name" value="hemN_rel"/>
    <property type="match status" value="1"/>
</dbReference>
<evidence type="ECO:0000256" key="1">
    <source>
        <dbReference type="ARBA" id="ARBA00006100"/>
    </source>
</evidence>
<dbReference type="InterPro" id="IPR004559">
    <property type="entry name" value="HemW-like"/>
</dbReference>
<comment type="caution">
    <text evidence="4">The sequence shown here is derived from an EMBL/GenBank/DDBJ whole genome shotgun (WGS) entry which is preliminary data.</text>
</comment>
<dbReference type="InterPro" id="IPR006638">
    <property type="entry name" value="Elp3/MiaA/NifB-like_rSAM"/>
</dbReference>
<dbReference type="PANTHER" id="PTHR13932:SF5">
    <property type="entry name" value="RADICAL S-ADENOSYL METHIONINE DOMAIN-CONTAINING PROTEIN 1, MITOCHONDRIAL"/>
    <property type="match status" value="1"/>
</dbReference>
<dbReference type="SFLD" id="SFLDF00562">
    <property type="entry name" value="HemN-like__clustered_with_heat"/>
    <property type="match status" value="1"/>
</dbReference>
<dbReference type="GO" id="GO:0005737">
    <property type="term" value="C:cytoplasm"/>
    <property type="evidence" value="ECO:0007669"/>
    <property type="project" value="UniProtKB-SubCell"/>
</dbReference>
<dbReference type="InterPro" id="IPR058240">
    <property type="entry name" value="rSAM_sf"/>
</dbReference>
<dbReference type="Gene3D" id="3.80.30.20">
    <property type="entry name" value="tm_1862 like domain"/>
    <property type="match status" value="1"/>
</dbReference>
<protein>
    <recommendedName>
        <fullName evidence="2">Heme chaperone HemW</fullName>
    </recommendedName>
</protein>
<keyword evidence="2" id="KW-0143">Chaperone</keyword>
<sequence>MAGLYIHIPFCSSRCVYCGFYSTTGLMLREQYVDALCQEIKMRSFHPNPPKNEGSLSTIYLGGGTPSQLTIPQLRQIFDTIYIYNKVENDAEVTIEVNPDDVTPAFATAIQQLPINRISMGAQTFNDERLHFLRRRHSSLQVHQAIETLRQSGFQNISIDLMYGFPNQTLEEWQADIDEALQLNVEHISTYCLMYEEGTPLYRLLEQGQIAEIDEELERKMYFSLINCLESAGYEHYEISNFARPGYRSRHNSSYWKGIPYIGIGAAAHSFDIQTRSWNIADIQQYIAAMKQGERRFEAETLDEDTRYNDNVTVALRTCEGLDLSTLTDKQRTYCKNNAQRHMEAGLLKLTGNQLSLTKEGLFVSDMIMSDLMIV</sequence>
<dbReference type="InterPro" id="IPR023404">
    <property type="entry name" value="rSAM_horseshoe"/>
</dbReference>
<dbReference type="SFLD" id="SFLDF00288">
    <property type="entry name" value="HemN-like__clustered_with_nucl"/>
    <property type="match status" value="1"/>
</dbReference>
<dbReference type="Pfam" id="PF04055">
    <property type="entry name" value="Radical_SAM"/>
    <property type="match status" value="1"/>
</dbReference>
<dbReference type="PROSITE" id="PS51918">
    <property type="entry name" value="RADICAL_SAM"/>
    <property type="match status" value="1"/>
</dbReference>
<comment type="similarity">
    <text evidence="1">Belongs to the anaerobic coproporphyrinogen-III oxidase family. HemW subfamily.</text>
</comment>
<dbReference type="EMBL" id="SUYC01000018">
    <property type="protein sequence ID" value="MBE6271869.1"/>
    <property type="molecule type" value="Genomic_DNA"/>
</dbReference>
<keyword evidence="2" id="KW-0479">Metal-binding</keyword>
<proteinExistence type="inferred from homology"/>
<keyword evidence="2" id="KW-0349">Heme</keyword>